<dbReference type="NCBIfam" id="NF047646">
    <property type="entry name" value="REP_Tyr_transpos"/>
    <property type="match status" value="1"/>
</dbReference>
<dbReference type="GO" id="GO:0006313">
    <property type="term" value="P:DNA transposition"/>
    <property type="evidence" value="ECO:0007669"/>
    <property type="project" value="InterPro"/>
</dbReference>
<reference evidence="2" key="1">
    <citation type="submission" date="2020-10" db="EMBL/GenBank/DDBJ databases">
        <authorList>
            <person name="Castelo-Branco R."/>
            <person name="Eusebio N."/>
            <person name="Adriana R."/>
            <person name="Vieira A."/>
            <person name="Brugerolle De Fraissinette N."/>
            <person name="Rezende De Castro R."/>
            <person name="Schneider M.P."/>
            <person name="Vasconcelos V."/>
            <person name="Leao P.N."/>
        </authorList>
    </citation>
    <scope>NUCLEOTIDE SEQUENCE</scope>
    <source>
        <strain evidence="2">LEGE 07157</strain>
    </source>
</reference>
<dbReference type="PANTHER" id="PTHR36966:SF1">
    <property type="entry name" value="REP-ASSOCIATED TYROSINE TRANSPOSASE"/>
    <property type="match status" value="1"/>
</dbReference>
<proteinExistence type="predicted"/>
<evidence type="ECO:0000313" key="3">
    <source>
        <dbReference type="Proteomes" id="UP000654482"/>
    </source>
</evidence>
<gene>
    <name evidence="2" type="ORF">IQ249_19865</name>
</gene>
<feature type="domain" description="Transposase IS200-like" evidence="1">
    <location>
        <begin position="8"/>
        <end position="134"/>
    </location>
</feature>
<dbReference type="InterPro" id="IPR036515">
    <property type="entry name" value="Transposase_17_sf"/>
</dbReference>
<dbReference type="RefSeq" id="WP_194031243.1">
    <property type="nucleotide sequence ID" value="NZ_JADEWZ010000039.1"/>
</dbReference>
<dbReference type="SUPFAM" id="SSF143422">
    <property type="entry name" value="Transposase IS200-like"/>
    <property type="match status" value="1"/>
</dbReference>
<evidence type="ECO:0000313" key="2">
    <source>
        <dbReference type="EMBL" id="MBE9118154.1"/>
    </source>
</evidence>
<sequence length="180" mass="21869">MEYRRSKTEGGTYFFTVVTYSRKRFLGLHKNVDLLRDAFHYVLHRHPCEIESCVVLPDHFHCILTLPLGDSNFSTRLRLLKSYFSRHLENEPCEAITKSRKNKQEKMVWQRRFWEHEIRDEQDFINHVEYIHYNPVKHGLVQCPKDWQYSSFHRYVKKEIYDLNWGSNQEMQFSPIIGQE</sequence>
<dbReference type="SMART" id="SM01321">
    <property type="entry name" value="Y1_Tnp"/>
    <property type="match status" value="1"/>
</dbReference>
<name>A0A8J7E3V0_9CYAN</name>
<dbReference type="InterPro" id="IPR052715">
    <property type="entry name" value="RAYT_transposase"/>
</dbReference>
<accession>A0A8J7E3V0</accession>
<organism evidence="2 3">
    <name type="scientific">Lusitaniella coriacea LEGE 07157</name>
    <dbReference type="NCBI Taxonomy" id="945747"/>
    <lineage>
        <taxon>Bacteria</taxon>
        <taxon>Bacillati</taxon>
        <taxon>Cyanobacteriota</taxon>
        <taxon>Cyanophyceae</taxon>
        <taxon>Spirulinales</taxon>
        <taxon>Lusitaniellaceae</taxon>
        <taxon>Lusitaniella</taxon>
    </lineage>
</organism>
<comment type="caution">
    <text evidence="2">The sequence shown here is derived from an EMBL/GenBank/DDBJ whole genome shotgun (WGS) entry which is preliminary data.</text>
</comment>
<keyword evidence="3" id="KW-1185">Reference proteome</keyword>
<dbReference type="Pfam" id="PF01797">
    <property type="entry name" value="Y1_Tnp"/>
    <property type="match status" value="1"/>
</dbReference>
<dbReference type="PANTHER" id="PTHR36966">
    <property type="entry name" value="REP-ASSOCIATED TYROSINE TRANSPOSASE"/>
    <property type="match status" value="1"/>
</dbReference>
<dbReference type="InterPro" id="IPR002686">
    <property type="entry name" value="Transposase_17"/>
</dbReference>
<dbReference type="Gene3D" id="3.30.70.1290">
    <property type="entry name" value="Transposase IS200-like"/>
    <property type="match status" value="1"/>
</dbReference>
<dbReference type="EMBL" id="JADEWZ010000039">
    <property type="protein sequence ID" value="MBE9118154.1"/>
    <property type="molecule type" value="Genomic_DNA"/>
</dbReference>
<evidence type="ECO:0000259" key="1">
    <source>
        <dbReference type="SMART" id="SM01321"/>
    </source>
</evidence>
<dbReference type="GO" id="GO:0043565">
    <property type="term" value="F:sequence-specific DNA binding"/>
    <property type="evidence" value="ECO:0007669"/>
    <property type="project" value="TreeGrafter"/>
</dbReference>
<protein>
    <submittedName>
        <fullName evidence="2">Transposase</fullName>
    </submittedName>
</protein>
<dbReference type="AlphaFoldDB" id="A0A8J7E3V0"/>
<dbReference type="Proteomes" id="UP000654482">
    <property type="component" value="Unassembled WGS sequence"/>
</dbReference>
<dbReference type="GO" id="GO:0004803">
    <property type="term" value="F:transposase activity"/>
    <property type="evidence" value="ECO:0007669"/>
    <property type="project" value="InterPro"/>
</dbReference>